<dbReference type="EMBL" id="BQNB010012944">
    <property type="protein sequence ID" value="GJT09887.1"/>
    <property type="molecule type" value="Genomic_DNA"/>
</dbReference>
<protein>
    <submittedName>
        <fullName evidence="1">Uncharacterized protein</fullName>
    </submittedName>
</protein>
<keyword evidence="2" id="KW-1185">Reference proteome</keyword>
<evidence type="ECO:0000313" key="1">
    <source>
        <dbReference type="EMBL" id="GJT09887.1"/>
    </source>
</evidence>
<reference evidence="1" key="2">
    <citation type="submission" date="2022-01" db="EMBL/GenBank/DDBJ databases">
        <authorList>
            <person name="Yamashiro T."/>
            <person name="Shiraishi A."/>
            <person name="Satake H."/>
            <person name="Nakayama K."/>
        </authorList>
    </citation>
    <scope>NUCLEOTIDE SEQUENCE</scope>
</reference>
<sequence length="171" mass="19550">MSILILSHHYIITGYLRLTTSSDVDINEFISKFYTQLQPHTILVINILGGKYKKLLWKLPFYVPSEHVAFLMISRFSSTRIPLFDLFQVISKGSGRPRELWKAPWGTDAIVDTILPDFKWIVKDFEDGISAGTLDGRISNIILRSKEEIWLILGPRNGGRSACKLLREASR</sequence>
<gene>
    <name evidence="1" type="ORF">Tco_0856929</name>
</gene>
<proteinExistence type="predicted"/>
<name>A0ABQ5B6X1_9ASTR</name>
<accession>A0ABQ5B6X1</accession>
<evidence type="ECO:0000313" key="2">
    <source>
        <dbReference type="Proteomes" id="UP001151760"/>
    </source>
</evidence>
<organism evidence="1 2">
    <name type="scientific">Tanacetum coccineum</name>
    <dbReference type="NCBI Taxonomy" id="301880"/>
    <lineage>
        <taxon>Eukaryota</taxon>
        <taxon>Viridiplantae</taxon>
        <taxon>Streptophyta</taxon>
        <taxon>Embryophyta</taxon>
        <taxon>Tracheophyta</taxon>
        <taxon>Spermatophyta</taxon>
        <taxon>Magnoliopsida</taxon>
        <taxon>eudicotyledons</taxon>
        <taxon>Gunneridae</taxon>
        <taxon>Pentapetalae</taxon>
        <taxon>asterids</taxon>
        <taxon>campanulids</taxon>
        <taxon>Asterales</taxon>
        <taxon>Asteraceae</taxon>
        <taxon>Asteroideae</taxon>
        <taxon>Anthemideae</taxon>
        <taxon>Anthemidinae</taxon>
        <taxon>Tanacetum</taxon>
    </lineage>
</organism>
<comment type="caution">
    <text evidence="1">The sequence shown here is derived from an EMBL/GenBank/DDBJ whole genome shotgun (WGS) entry which is preliminary data.</text>
</comment>
<dbReference type="Proteomes" id="UP001151760">
    <property type="component" value="Unassembled WGS sequence"/>
</dbReference>
<reference evidence="1" key="1">
    <citation type="journal article" date="2022" name="Int. J. Mol. Sci.">
        <title>Draft Genome of Tanacetum Coccineum: Genomic Comparison of Closely Related Tanacetum-Family Plants.</title>
        <authorList>
            <person name="Yamashiro T."/>
            <person name="Shiraishi A."/>
            <person name="Nakayama K."/>
            <person name="Satake H."/>
        </authorList>
    </citation>
    <scope>NUCLEOTIDE SEQUENCE</scope>
</reference>